<dbReference type="GO" id="GO:0005886">
    <property type="term" value="C:plasma membrane"/>
    <property type="evidence" value="ECO:0007669"/>
    <property type="project" value="UniProtKB-SubCell"/>
</dbReference>
<dbReference type="EMBL" id="FNFM01000002">
    <property type="protein sequence ID" value="SDJ84540.1"/>
    <property type="molecule type" value="Genomic_DNA"/>
</dbReference>
<dbReference type="GO" id="GO:0006817">
    <property type="term" value="P:phosphate ion transport"/>
    <property type="evidence" value="ECO:0007669"/>
    <property type="project" value="UniProtKB-KW"/>
</dbReference>
<feature type="transmembrane region" description="Helical" evidence="9">
    <location>
        <begin position="214"/>
        <end position="233"/>
    </location>
</feature>
<reference evidence="14" key="1">
    <citation type="submission" date="2016-10" db="EMBL/GenBank/DDBJ databases">
        <authorList>
            <person name="Varghese N."/>
            <person name="Submissions S."/>
        </authorList>
    </citation>
    <scope>NUCLEOTIDE SEQUENCE [LARGE SCALE GENOMIC DNA]</scope>
    <source>
        <strain evidence="14">DSM 45460</strain>
    </source>
</reference>
<sequence length="361" mass="37593">MTESTNSEWRSAPPGEAVTSPGDTGNTLVGSSEEAASPEHPTPPEQSGGRKKVIRLGDRLFQSVATGSGIFVVAIIASIGLFLLVRAIPALQANEANFLLSGQWRTGDPEDMAFGIVDLAWITVASSLVALIIAMPVAGGIALFLTQYAPRVLAKPFAYVVDLLAAVPSVIYGLWGALVLAPVLKPVALWINGTLGWIPIFADGNVPANSGSNVFTAGIVLAVMILPIITGVAREVFSRTPSAQIEGALALGATKWEVVRTTVWPFGRSGFVGGAMLGLGRALGETVALTVILSYTFEGPHYSIFDAGATFASRIALGSAEFNNHLTVGAYIAAGLVLFISTFAVNALARWIESGSGKGKK</sequence>
<dbReference type="RefSeq" id="WP_176797801.1">
    <property type="nucleotide sequence ID" value="NZ_FNFM01000002.1"/>
</dbReference>
<evidence type="ECO:0000256" key="6">
    <source>
        <dbReference type="ARBA" id="ARBA00022692"/>
    </source>
</evidence>
<keyword evidence="8 9" id="KW-0472">Membrane</keyword>
<dbReference type="Proteomes" id="UP000199213">
    <property type="component" value="Unassembled WGS sequence"/>
</dbReference>
<feature type="compositionally biased region" description="Polar residues" evidence="11">
    <location>
        <begin position="21"/>
        <end position="30"/>
    </location>
</feature>
<evidence type="ECO:0000256" key="8">
    <source>
        <dbReference type="ARBA" id="ARBA00023136"/>
    </source>
</evidence>
<dbReference type="AlphaFoldDB" id="A0A1G8X456"/>
<evidence type="ECO:0000256" key="3">
    <source>
        <dbReference type="ARBA" id="ARBA00022448"/>
    </source>
</evidence>
<dbReference type="NCBIfam" id="TIGR02138">
    <property type="entry name" value="phosphate_pstC"/>
    <property type="match status" value="1"/>
</dbReference>
<dbReference type="InterPro" id="IPR035906">
    <property type="entry name" value="MetI-like_sf"/>
</dbReference>
<feature type="region of interest" description="Disordered" evidence="11">
    <location>
        <begin position="1"/>
        <end position="51"/>
    </location>
</feature>
<gene>
    <name evidence="13" type="ORF">SAMN04487820_102341</name>
</gene>
<organism evidence="13 14">
    <name type="scientific">Actinopolyspora mzabensis</name>
    <dbReference type="NCBI Taxonomy" id="995066"/>
    <lineage>
        <taxon>Bacteria</taxon>
        <taxon>Bacillati</taxon>
        <taxon>Actinomycetota</taxon>
        <taxon>Actinomycetes</taxon>
        <taxon>Actinopolysporales</taxon>
        <taxon>Actinopolysporaceae</taxon>
        <taxon>Actinopolyspora</taxon>
    </lineage>
</organism>
<comment type="subcellular location">
    <subcellularLocation>
        <location evidence="1 9">Cell membrane</location>
        <topology evidence="1 9">Multi-pass membrane protein</topology>
    </subcellularLocation>
</comment>
<dbReference type="Gene3D" id="1.10.3720.10">
    <property type="entry name" value="MetI-like"/>
    <property type="match status" value="1"/>
</dbReference>
<feature type="transmembrane region" description="Helical" evidence="9">
    <location>
        <begin position="119"/>
        <end position="145"/>
    </location>
</feature>
<name>A0A1G8X456_ACTMZ</name>
<evidence type="ECO:0000256" key="4">
    <source>
        <dbReference type="ARBA" id="ARBA00022475"/>
    </source>
</evidence>
<dbReference type="SUPFAM" id="SSF161098">
    <property type="entry name" value="MetI-like"/>
    <property type="match status" value="1"/>
</dbReference>
<dbReference type="CDD" id="cd06261">
    <property type="entry name" value="TM_PBP2"/>
    <property type="match status" value="1"/>
</dbReference>
<feature type="domain" description="ABC transmembrane type-1" evidence="12">
    <location>
        <begin position="120"/>
        <end position="349"/>
    </location>
</feature>
<evidence type="ECO:0000313" key="14">
    <source>
        <dbReference type="Proteomes" id="UP000199213"/>
    </source>
</evidence>
<keyword evidence="14" id="KW-1185">Reference proteome</keyword>
<evidence type="ECO:0000256" key="7">
    <source>
        <dbReference type="ARBA" id="ARBA00022989"/>
    </source>
</evidence>
<feature type="transmembrane region" description="Helical" evidence="9">
    <location>
        <begin position="157"/>
        <end position="177"/>
    </location>
</feature>
<keyword evidence="6 9" id="KW-0812">Transmembrane</keyword>
<accession>A0A1G8X456</accession>
<evidence type="ECO:0000259" key="12">
    <source>
        <dbReference type="PROSITE" id="PS50928"/>
    </source>
</evidence>
<dbReference type="InterPro" id="IPR000515">
    <property type="entry name" value="MetI-like"/>
</dbReference>
<comment type="caution">
    <text evidence="10">Lacks conserved residue(s) required for the propagation of feature annotation.</text>
</comment>
<evidence type="ECO:0000256" key="10">
    <source>
        <dbReference type="RuleBase" id="RU363054"/>
    </source>
</evidence>
<evidence type="ECO:0000256" key="5">
    <source>
        <dbReference type="ARBA" id="ARBA00022592"/>
    </source>
</evidence>
<protein>
    <recommendedName>
        <fullName evidence="10">Phosphate transport system permease protein</fullName>
    </recommendedName>
</protein>
<keyword evidence="5 10" id="KW-0592">Phosphate transport</keyword>
<evidence type="ECO:0000256" key="11">
    <source>
        <dbReference type="SAM" id="MobiDB-lite"/>
    </source>
</evidence>
<dbReference type="PROSITE" id="PS50928">
    <property type="entry name" value="ABC_TM1"/>
    <property type="match status" value="1"/>
</dbReference>
<dbReference type="InterPro" id="IPR011864">
    <property type="entry name" value="Phosphate_PstC"/>
</dbReference>
<evidence type="ECO:0000313" key="13">
    <source>
        <dbReference type="EMBL" id="SDJ84540.1"/>
    </source>
</evidence>
<keyword evidence="7 9" id="KW-1133">Transmembrane helix</keyword>
<evidence type="ECO:0000256" key="1">
    <source>
        <dbReference type="ARBA" id="ARBA00004651"/>
    </source>
</evidence>
<dbReference type="InterPro" id="IPR051124">
    <property type="entry name" value="Phosphate_Transport_Permease"/>
</dbReference>
<dbReference type="GO" id="GO:0005315">
    <property type="term" value="F:phosphate transmembrane transporter activity"/>
    <property type="evidence" value="ECO:0007669"/>
    <property type="project" value="InterPro"/>
</dbReference>
<comment type="similarity">
    <text evidence="2 10">Belongs to the binding-protein-dependent transport system permease family. CysTW subfamily.</text>
</comment>
<dbReference type="PANTHER" id="PTHR30425">
    <property type="entry name" value="PHOSPHATE TRANSPORT SYSTEM PERMEASE PROTEIN PST"/>
    <property type="match status" value="1"/>
</dbReference>
<evidence type="ECO:0000256" key="2">
    <source>
        <dbReference type="ARBA" id="ARBA00007069"/>
    </source>
</evidence>
<dbReference type="Pfam" id="PF00528">
    <property type="entry name" value="BPD_transp_1"/>
    <property type="match status" value="1"/>
</dbReference>
<feature type="transmembrane region" description="Helical" evidence="9">
    <location>
        <begin position="60"/>
        <end position="85"/>
    </location>
</feature>
<dbReference type="PANTHER" id="PTHR30425:SF1">
    <property type="entry name" value="PHOSPHATE TRANSPORT SYSTEM PERMEASE PROTEIN PSTC"/>
    <property type="match status" value="1"/>
</dbReference>
<proteinExistence type="inferred from homology"/>
<keyword evidence="3 9" id="KW-0813">Transport</keyword>
<feature type="transmembrane region" description="Helical" evidence="9">
    <location>
        <begin position="328"/>
        <end position="352"/>
    </location>
</feature>
<keyword evidence="4 10" id="KW-1003">Cell membrane</keyword>
<comment type="function">
    <text evidence="10">Part of the binding-protein-dependent transport system for phosphate; probably responsible for the translocation of the substrate across the membrane.</text>
</comment>
<evidence type="ECO:0000256" key="9">
    <source>
        <dbReference type="RuleBase" id="RU363032"/>
    </source>
</evidence>